<evidence type="ECO:0000256" key="1">
    <source>
        <dbReference type="ARBA" id="ARBA00005417"/>
    </source>
</evidence>
<dbReference type="GO" id="GO:0016887">
    <property type="term" value="F:ATP hydrolysis activity"/>
    <property type="evidence" value="ECO:0007669"/>
    <property type="project" value="InterPro"/>
</dbReference>
<dbReference type="RefSeq" id="WP_039680948.1">
    <property type="nucleotide sequence ID" value="NZ_JAWGXO010000010.1"/>
</dbReference>
<dbReference type="PANTHER" id="PTHR42711">
    <property type="entry name" value="ABC TRANSPORTER ATP-BINDING PROTEIN"/>
    <property type="match status" value="1"/>
</dbReference>
<gene>
    <name evidence="6" type="ORF">QX51_16220</name>
</gene>
<feature type="domain" description="ABC transporter" evidence="5">
    <location>
        <begin position="4"/>
        <end position="229"/>
    </location>
</feature>
<dbReference type="EMBL" id="JWHR01000131">
    <property type="protein sequence ID" value="KHS55973.1"/>
    <property type="molecule type" value="Genomic_DNA"/>
</dbReference>
<dbReference type="Gene3D" id="3.40.50.300">
    <property type="entry name" value="P-loop containing nucleotide triphosphate hydrolases"/>
    <property type="match status" value="1"/>
</dbReference>
<keyword evidence="3" id="KW-0547">Nucleotide-binding</keyword>
<dbReference type="PROSITE" id="PS50893">
    <property type="entry name" value="ABC_TRANSPORTER_2"/>
    <property type="match status" value="1"/>
</dbReference>
<evidence type="ECO:0000313" key="7">
    <source>
        <dbReference type="Proteomes" id="UP000031189"/>
    </source>
</evidence>
<dbReference type="InterPro" id="IPR017871">
    <property type="entry name" value="ABC_transporter-like_CS"/>
</dbReference>
<organism evidence="6 7">
    <name type="scientific">Terrisporobacter othiniensis</name>
    <dbReference type="NCBI Taxonomy" id="1577792"/>
    <lineage>
        <taxon>Bacteria</taxon>
        <taxon>Bacillati</taxon>
        <taxon>Bacillota</taxon>
        <taxon>Clostridia</taxon>
        <taxon>Peptostreptococcales</taxon>
        <taxon>Peptostreptococcaceae</taxon>
        <taxon>Terrisporobacter</taxon>
    </lineage>
</organism>
<dbReference type="InterPro" id="IPR050763">
    <property type="entry name" value="ABC_transporter_ATP-binding"/>
</dbReference>
<dbReference type="STRING" id="1577792.QX51_16220"/>
<name>A0A0B3VT10_9FIRM</name>
<dbReference type="AlphaFoldDB" id="A0A0B3VT10"/>
<evidence type="ECO:0000256" key="2">
    <source>
        <dbReference type="ARBA" id="ARBA00022448"/>
    </source>
</evidence>
<keyword evidence="2" id="KW-0813">Transport</keyword>
<protein>
    <submittedName>
        <fullName evidence="6">ABC transporter</fullName>
    </submittedName>
</protein>
<dbReference type="Proteomes" id="UP000031189">
    <property type="component" value="Unassembled WGS sequence"/>
</dbReference>
<dbReference type="PANTHER" id="PTHR42711:SF5">
    <property type="entry name" value="ABC TRANSPORTER ATP-BINDING PROTEIN NATA"/>
    <property type="match status" value="1"/>
</dbReference>
<evidence type="ECO:0000256" key="4">
    <source>
        <dbReference type="ARBA" id="ARBA00022840"/>
    </source>
</evidence>
<evidence type="ECO:0000256" key="3">
    <source>
        <dbReference type="ARBA" id="ARBA00022741"/>
    </source>
</evidence>
<dbReference type="Pfam" id="PF00005">
    <property type="entry name" value="ABC_tran"/>
    <property type="match status" value="1"/>
</dbReference>
<dbReference type="OrthoDB" id="9804819at2"/>
<dbReference type="InterPro" id="IPR003439">
    <property type="entry name" value="ABC_transporter-like_ATP-bd"/>
</dbReference>
<accession>A0A0B3VT10</accession>
<keyword evidence="4" id="KW-0067">ATP-binding</keyword>
<keyword evidence="7" id="KW-1185">Reference proteome</keyword>
<dbReference type="GO" id="GO:0005524">
    <property type="term" value="F:ATP binding"/>
    <property type="evidence" value="ECO:0007669"/>
    <property type="project" value="UniProtKB-KW"/>
</dbReference>
<dbReference type="InterPro" id="IPR027417">
    <property type="entry name" value="P-loop_NTPase"/>
</dbReference>
<dbReference type="InterPro" id="IPR003593">
    <property type="entry name" value="AAA+_ATPase"/>
</dbReference>
<dbReference type="CDD" id="cd03230">
    <property type="entry name" value="ABC_DR_subfamily_A"/>
    <property type="match status" value="1"/>
</dbReference>
<evidence type="ECO:0000313" key="6">
    <source>
        <dbReference type="EMBL" id="KHS55973.1"/>
    </source>
</evidence>
<dbReference type="SUPFAM" id="SSF52540">
    <property type="entry name" value="P-loop containing nucleoside triphosphate hydrolases"/>
    <property type="match status" value="1"/>
</dbReference>
<comment type="caution">
    <text evidence="6">The sequence shown here is derived from an EMBL/GenBank/DDBJ whole genome shotgun (WGS) entry which is preliminary data.</text>
</comment>
<reference evidence="6 7" key="1">
    <citation type="submission" date="2014-12" db="EMBL/GenBank/DDBJ databases">
        <title>Draft genome sequence of Terrisporobacter sp. 08-306576, isolated from the blood culture of a bacteremia patient.</title>
        <authorList>
            <person name="Lund L.C."/>
            <person name="Sydenham T.V."/>
            <person name="Hogh S.V."/>
            <person name="Skov M.N."/>
            <person name="Kemp M."/>
            <person name="Justesen U.S."/>
        </authorList>
    </citation>
    <scope>NUCLEOTIDE SEQUENCE [LARGE SCALE GENOMIC DNA]</scope>
    <source>
        <strain evidence="6 7">08-306576</strain>
    </source>
</reference>
<sequence length="301" mass="33953">MKIIETKNLTKSYKKNRGIESVNISVNEGEIYGFIGPNGAGKSTTIKTLLNFVYPTSGSGTIFGMDIVKDCCKIKENIGYVPSEVKYYDTVKVKDIMKYAQSFYPNVSDEDLGKICMDLELDMEKKMGELSLGNKKKVAIAQALIQNPKLLILDEPTNGLDPLMQKKLFNILVEEKKKGNTVFLSSHNLNEVQNLCDRVAVIKEGKIIDVIELEKATETLGLKITLSSKDINKEIVLDLGGKILNEAKDENKNNSFVFLYYKDANSLVKELSKYTIEELLIEKENLEDTFLNYYENKGEEK</sequence>
<evidence type="ECO:0000259" key="5">
    <source>
        <dbReference type="PROSITE" id="PS50893"/>
    </source>
</evidence>
<proteinExistence type="inferred from homology"/>
<dbReference type="PROSITE" id="PS00211">
    <property type="entry name" value="ABC_TRANSPORTER_1"/>
    <property type="match status" value="1"/>
</dbReference>
<dbReference type="SMART" id="SM00382">
    <property type="entry name" value="AAA"/>
    <property type="match status" value="1"/>
</dbReference>
<comment type="similarity">
    <text evidence="1">Belongs to the ABC transporter superfamily.</text>
</comment>